<dbReference type="GO" id="GO:0030170">
    <property type="term" value="F:pyridoxal phosphate binding"/>
    <property type="evidence" value="ECO:0007669"/>
    <property type="project" value="InterPro"/>
</dbReference>
<dbReference type="SUPFAM" id="SSF53383">
    <property type="entry name" value="PLP-dependent transferases"/>
    <property type="match status" value="1"/>
</dbReference>
<dbReference type="CDD" id="cd00610">
    <property type="entry name" value="OAT_like"/>
    <property type="match status" value="1"/>
</dbReference>
<comment type="similarity">
    <text evidence="5">Belongs to the class-III pyridoxal-phosphate-dependent aminotransferase family.</text>
</comment>
<accession>A0A5B8UD45</accession>
<dbReference type="EMBL" id="CP042433">
    <property type="protein sequence ID" value="QEC54607.1"/>
    <property type="molecule type" value="Genomic_DNA"/>
</dbReference>
<organism evidence="6 7">
    <name type="scientific">Flavisolibacter ginsenosidimutans</name>
    <dbReference type="NCBI Taxonomy" id="661481"/>
    <lineage>
        <taxon>Bacteria</taxon>
        <taxon>Pseudomonadati</taxon>
        <taxon>Bacteroidota</taxon>
        <taxon>Chitinophagia</taxon>
        <taxon>Chitinophagales</taxon>
        <taxon>Chitinophagaceae</taxon>
        <taxon>Flavisolibacter</taxon>
    </lineage>
</organism>
<evidence type="ECO:0000256" key="2">
    <source>
        <dbReference type="ARBA" id="ARBA00022576"/>
    </source>
</evidence>
<evidence type="ECO:0000256" key="5">
    <source>
        <dbReference type="RuleBase" id="RU003560"/>
    </source>
</evidence>
<dbReference type="PANTHER" id="PTHR11986:SF79">
    <property type="entry name" value="ACETYLORNITHINE AMINOTRANSFERASE, MITOCHONDRIAL"/>
    <property type="match status" value="1"/>
</dbReference>
<dbReference type="Pfam" id="PF00202">
    <property type="entry name" value="Aminotran_3"/>
    <property type="match status" value="1"/>
</dbReference>
<dbReference type="RefSeq" id="WP_146781685.1">
    <property type="nucleotide sequence ID" value="NZ_BAABIO010000006.1"/>
</dbReference>
<dbReference type="Gene3D" id="3.40.640.10">
    <property type="entry name" value="Type I PLP-dependent aspartate aminotransferase-like (Major domain)"/>
    <property type="match status" value="1"/>
</dbReference>
<dbReference type="PIRSF" id="PIRSF000521">
    <property type="entry name" value="Transaminase_4ab_Lys_Orn"/>
    <property type="match status" value="1"/>
</dbReference>
<dbReference type="InterPro" id="IPR050103">
    <property type="entry name" value="Class-III_PLP-dep_AT"/>
</dbReference>
<dbReference type="KEGG" id="fgg:FSB75_01395"/>
<evidence type="ECO:0000256" key="3">
    <source>
        <dbReference type="ARBA" id="ARBA00022679"/>
    </source>
</evidence>
<name>A0A5B8UD45_9BACT</name>
<evidence type="ECO:0000313" key="7">
    <source>
        <dbReference type="Proteomes" id="UP000321204"/>
    </source>
</evidence>
<dbReference type="GO" id="GO:0008483">
    <property type="term" value="F:transaminase activity"/>
    <property type="evidence" value="ECO:0007669"/>
    <property type="project" value="UniProtKB-KW"/>
</dbReference>
<proteinExistence type="inferred from homology"/>
<dbReference type="Proteomes" id="UP000321204">
    <property type="component" value="Chromosome"/>
</dbReference>
<keyword evidence="3 6" id="KW-0808">Transferase</keyword>
<dbReference type="InterPro" id="IPR015422">
    <property type="entry name" value="PyrdxlP-dep_Trfase_small"/>
</dbReference>
<dbReference type="PROSITE" id="PS00600">
    <property type="entry name" value="AA_TRANSFER_CLASS_3"/>
    <property type="match status" value="1"/>
</dbReference>
<dbReference type="Gene3D" id="3.90.1150.10">
    <property type="entry name" value="Aspartate Aminotransferase, domain 1"/>
    <property type="match status" value="1"/>
</dbReference>
<dbReference type="InterPro" id="IPR005814">
    <property type="entry name" value="Aminotrans_3"/>
</dbReference>
<protein>
    <submittedName>
        <fullName evidence="6">Aspartate aminotransferase family protein</fullName>
    </submittedName>
</protein>
<sequence length="389" mass="42603">MKLFDVYPINNINIVRAQGSTVWDDKGNEYLDLYGGHAVISIGHTHPHWVKRIEDQLHKIAFYSNSVQIPIQQELAQKLGWLSGKDDYQLFLCNSGAEANENALKLASFHTGRKKIVAFKKSFHGRTSLAVAATDNQAIVAPVNETGNVVFLPFNDEDALKKYMLQNGDEVAAIIIESIQGVGGINMANESFLQLIRTLCDQYGAVFIADEVQCGYGRSGKFFTADYAGVNADIYSMAKGMGNGFPIGGILIAPHIAPKHGMLGTTFGGNHLACAAALGVLEVIEQENLLERAGENGNYLMTELLKIGDLQNVRGKGLMIGFDVPDELKDLRKNLLQKHRIFTGEAKPNVIRLLPALNLSKEAIDNFLQALKEEINALKFAKESSTVAQ</sequence>
<dbReference type="InterPro" id="IPR015421">
    <property type="entry name" value="PyrdxlP-dep_Trfase_major"/>
</dbReference>
<comment type="cofactor">
    <cofactor evidence="1">
        <name>pyridoxal 5'-phosphate</name>
        <dbReference type="ChEBI" id="CHEBI:597326"/>
    </cofactor>
</comment>
<evidence type="ECO:0000256" key="1">
    <source>
        <dbReference type="ARBA" id="ARBA00001933"/>
    </source>
</evidence>
<dbReference type="InterPro" id="IPR049704">
    <property type="entry name" value="Aminotrans_3_PPA_site"/>
</dbReference>
<evidence type="ECO:0000313" key="6">
    <source>
        <dbReference type="EMBL" id="QEC54607.1"/>
    </source>
</evidence>
<dbReference type="AlphaFoldDB" id="A0A5B8UD45"/>
<keyword evidence="2 6" id="KW-0032">Aminotransferase</keyword>
<keyword evidence="4 5" id="KW-0663">Pyridoxal phosphate</keyword>
<gene>
    <name evidence="6" type="ORF">FSB75_01395</name>
</gene>
<dbReference type="PANTHER" id="PTHR11986">
    <property type="entry name" value="AMINOTRANSFERASE CLASS III"/>
    <property type="match status" value="1"/>
</dbReference>
<dbReference type="FunFam" id="3.40.640.10:FF:000004">
    <property type="entry name" value="Acetylornithine aminotransferase"/>
    <property type="match status" value="1"/>
</dbReference>
<reference evidence="6 7" key="1">
    <citation type="journal article" date="2015" name="Int. J. Syst. Evol. Microbiol.">
        <title>Flavisolibacter ginsenosidimutans sp. nov., with ginsenoside-converting activity isolated from soil used for cultivating ginseng.</title>
        <authorList>
            <person name="Zhao Y."/>
            <person name="Liu Q."/>
            <person name="Kang M.S."/>
            <person name="Jin F."/>
            <person name="Yu H."/>
            <person name="Im W.T."/>
        </authorList>
    </citation>
    <scope>NUCLEOTIDE SEQUENCE [LARGE SCALE GENOMIC DNA]</scope>
    <source>
        <strain evidence="6 7">Gsoil 636</strain>
    </source>
</reference>
<evidence type="ECO:0000256" key="4">
    <source>
        <dbReference type="ARBA" id="ARBA00022898"/>
    </source>
</evidence>
<keyword evidence="7" id="KW-1185">Reference proteome</keyword>
<dbReference type="InterPro" id="IPR015424">
    <property type="entry name" value="PyrdxlP-dep_Trfase"/>
</dbReference>
<dbReference type="OrthoDB" id="730777at2"/>
<dbReference type="GO" id="GO:0042802">
    <property type="term" value="F:identical protein binding"/>
    <property type="evidence" value="ECO:0007669"/>
    <property type="project" value="TreeGrafter"/>
</dbReference>